<feature type="domain" description="Fibronectin type III-like" evidence="7">
    <location>
        <begin position="582"/>
        <end position="652"/>
    </location>
</feature>
<evidence type="ECO:0000256" key="4">
    <source>
        <dbReference type="ARBA" id="ARBA00058905"/>
    </source>
</evidence>
<dbReference type="Pfam" id="PF14310">
    <property type="entry name" value="Fn3-like"/>
    <property type="match status" value="1"/>
</dbReference>
<dbReference type="PROSITE" id="PS00775">
    <property type="entry name" value="GLYCOSYL_HYDROL_F3"/>
    <property type="match status" value="1"/>
</dbReference>
<organism evidence="8 9">
    <name type="scientific">Flexivirga aerilata</name>
    <dbReference type="NCBI Taxonomy" id="1656889"/>
    <lineage>
        <taxon>Bacteria</taxon>
        <taxon>Bacillati</taxon>
        <taxon>Actinomycetota</taxon>
        <taxon>Actinomycetes</taxon>
        <taxon>Micrococcales</taxon>
        <taxon>Dermacoccaceae</taxon>
        <taxon>Flexivirga</taxon>
    </lineage>
</organism>
<sequence>MTTQSTPPAEVDVAALPLETKAELFAGKNFWATVDVPDAGIESVQVADGPHGLRKATGDELGLNEAAPATCFPPAVAVGNSWSTDAARQVGAAIAVEARALGVDIVLGPGVNIKRTPLCGRNFEYYSEDPLLAGTLGAAHVEAQQGGGVGASVKHFAANNQETERMRVDAQIDERTLREIYLPAFERVVRENRAATVMASYNKINGTHATENPWLLTEVLREQWGFDGLVMSDWGAVEDPVASVAAGLDLQMPGPASASASAIVDAVRSGDLAEADLDRAVASVLALRRWSAGRGGDFDVDAHHAIAREVAASCAVLLKNDGDVLPLRPETSVAVIGEFARTPRFQGGGSSRVNPTRVEGAWETIRSRVGDGAVFAAGFTLDGSGDAESLRSEAVAAARNAVVAVVFAGLADDDESEGFDRDRLSLPEDQVELIRAVAAAAPRTVVVLSHGGVVTLEGWHDDVDAVLDGFLLGQAGGAALVDLIYGASNPSGRLSETIPTSLESTSAYLNFPGDHREVRYGEGVFVGYRAYQTVGTLVRYPFGHGLSYTTFGTTDLAAEATGPVSARVTATVTNTGTREGRQVVQLYVGAPAGPVHRPRRELRAFTSVTLAPGQSEQVSFELDSRAFAYWDVDDAQWVVPAGRYRIEIGDNARDIVAAAEVELDGNEPVRALTRKSSIDEWLDHPVIGGDLLAEELAKLLPEKEAAMMRANPAVLRLMGSMPADKALTMFGADDAVPALDELAARTR</sequence>
<evidence type="ECO:0000256" key="6">
    <source>
        <dbReference type="RuleBase" id="RU361161"/>
    </source>
</evidence>
<dbReference type="FunFam" id="2.60.40.10:FF:000495">
    <property type="entry name" value="Periplasmic beta-glucosidase"/>
    <property type="match status" value="1"/>
</dbReference>
<dbReference type="PANTHER" id="PTHR42715">
    <property type="entry name" value="BETA-GLUCOSIDASE"/>
    <property type="match status" value="1"/>
</dbReference>
<dbReference type="Pfam" id="PF01915">
    <property type="entry name" value="Glyco_hydro_3_C"/>
    <property type="match status" value="1"/>
</dbReference>
<dbReference type="PRINTS" id="PR00133">
    <property type="entry name" value="GLHYDRLASE3"/>
</dbReference>
<dbReference type="Pfam" id="PF00933">
    <property type="entry name" value="Glyco_hydro_3"/>
    <property type="match status" value="1"/>
</dbReference>
<dbReference type="SMART" id="SM01217">
    <property type="entry name" value="Fn3_like"/>
    <property type="match status" value="1"/>
</dbReference>
<dbReference type="SUPFAM" id="SSF51445">
    <property type="entry name" value="(Trans)glycosidases"/>
    <property type="match status" value="1"/>
</dbReference>
<evidence type="ECO:0000256" key="1">
    <source>
        <dbReference type="ARBA" id="ARBA00005336"/>
    </source>
</evidence>
<comment type="function">
    <text evidence="4">Catalyzes the hydrolysis of a non-reducing terminal alpha-L-arabinopyranosidic linkage in ginsenoside Rb2 (alpha-L-arabinopyranosyl-(1-&gt;6)-alpha-D-glucopyranosyl) to release alpha-D-glucopyranosyl (Rd). It is not able to hydrolyze alpha-L-arabinofuranosyl-(1-&gt;6)-alpha-D-glucopyranosyl (Rc).</text>
</comment>
<comment type="similarity">
    <text evidence="1 6">Belongs to the glycosyl hydrolase 3 family.</text>
</comment>
<keyword evidence="3" id="KW-0119">Carbohydrate metabolism</keyword>
<dbReference type="GO" id="GO:0005975">
    <property type="term" value="P:carbohydrate metabolic process"/>
    <property type="evidence" value="ECO:0007669"/>
    <property type="project" value="InterPro"/>
</dbReference>
<reference evidence="8 9" key="1">
    <citation type="submission" date="2020-05" db="EMBL/GenBank/DDBJ databases">
        <title>Flexivirga sp. ID2601S isolated from air conditioner.</title>
        <authorList>
            <person name="Kim D.H."/>
        </authorList>
    </citation>
    <scope>NUCLEOTIDE SEQUENCE [LARGE SCALE GENOMIC DNA]</scope>
    <source>
        <strain evidence="8 9">ID2601S</strain>
    </source>
</reference>
<gene>
    <name evidence="8" type="ORF">HJ588_15215</name>
</gene>
<dbReference type="Gene3D" id="2.60.40.10">
    <property type="entry name" value="Immunoglobulins"/>
    <property type="match status" value="1"/>
</dbReference>
<dbReference type="GO" id="GO:0008422">
    <property type="term" value="F:beta-glucosidase activity"/>
    <property type="evidence" value="ECO:0007669"/>
    <property type="project" value="UniProtKB-ARBA"/>
</dbReference>
<keyword evidence="6" id="KW-0326">Glycosidase</keyword>
<dbReference type="InterPro" id="IPR001764">
    <property type="entry name" value="Glyco_hydro_3_N"/>
</dbReference>
<evidence type="ECO:0000313" key="9">
    <source>
        <dbReference type="Proteomes" id="UP000557772"/>
    </source>
</evidence>
<dbReference type="InterPro" id="IPR013783">
    <property type="entry name" value="Ig-like_fold"/>
</dbReference>
<dbReference type="Gene3D" id="3.20.20.300">
    <property type="entry name" value="Glycoside hydrolase, family 3, N-terminal domain"/>
    <property type="match status" value="1"/>
</dbReference>
<dbReference type="SUPFAM" id="SSF52279">
    <property type="entry name" value="Beta-D-glucan exohydrolase, C-terminal domain"/>
    <property type="match status" value="1"/>
</dbReference>
<keyword evidence="2 6" id="KW-0378">Hydrolase</keyword>
<dbReference type="AlphaFoldDB" id="A0A849AIF6"/>
<evidence type="ECO:0000313" key="8">
    <source>
        <dbReference type="EMBL" id="NNG40614.1"/>
    </source>
</evidence>
<dbReference type="Gene3D" id="3.40.50.1700">
    <property type="entry name" value="Glycoside hydrolase family 3 C-terminal domain"/>
    <property type="match status" value="1"/>
</dbReference>
<protein>
    <recommendedName>
        <fullName evidence="5">Exo-alpha-(1-&gt;6)-L-arabinopyranosidase</fullName>
    </recommendedName>
</protein>
<dbReference type="InterPro" id="IPR036962">
    <property type="entry name" value="Glyco_hydro_3_N_sf"/>
</dbReference>
<dbReference type="InterPro" id="IPR036881">
    <property type="entry name" value="Glyco_hydro_3_C_sf"/>
</dbReference>
<dbReference type="InterPro" id="IPR017853">
    <property type="entry name" value="GH"/>
</dbReference>
<dbReference type="InterPro" id="IPR002772">
    <property type="entry name" value="Glyco_hydro_3_C"/>
</dbReference>
<evidence type="ECO:0000256" key="5">
    <source>
        <dbReference type="ARBA" id="ARBA00074219"/>
    </source>
</evidence>
<dbReference type="InterPro" id="IPR050288">
    <property type="entry name" value="Cellulose_deg_GH3"/>
</dbReference>
<dbReference type="Proteomes" id="UP000557772">
    <property type="component" value="Unassembled WGS sequence"/>
</dbReference>
<accession>A0A849AIF6</accession>
<dbReference type="InterPro" id="IPR026891">
    <property type="entry name" value="Fn3-like"/>
</dbReference>
<keyword evidence="9" id="KW-1185">Reference proteome</keyword>
<dbReference type="InterPro" id="IPR019800">
    <property type="entry name" value="Glyco_hydro_3_AS"/>
</dbReference>
<comment type="caution">
    <text evidence="8">The sequence shown here is derived from an EMBL/GenBank/DDBJ whole genome shotgun (WGS) entry which is preliminary data.</text>
</comment>
<dbReference type="PANTHER" id="PTHR42715:SF10">
    <property type="entry name" value="BETA-GLUCOSIDASE"/>
    <property type="match status" value="1"/>
</dbReference>
<proteinExistence type="inferred from homology"/>
<evidence type="ECO:0000256" key="3">
    <source>
        <dbReference type="ARBA" id="ARBA00023277"/>
    </source>
</evidence>
<evidence type="ECO:0000256" key="2">
    <source>
        <dbReference type="ARBA" id="ARBA00022801"/>
    </source>
</evidence>
<name>A0A849AIF6_9MICO</name>
<evidence type="ECO:0000259" key="7">
    <source>
        <dbReference type="SMART" id="SM01217"/>
    </source>
</evidence>
<dbReference type="EMBL" id="JABENB010000002">
    <property type="protein sequence ID" value="NNG40614.1"/>
    <property type="molecule type" value="Genomic_DNA"/>
</dbReference>
<dbReference type="RefSeq" id="WP_171157045.1">
    <property type="nucleotide sequence ID" value="NZ_JABENB010000002.1"/>
</dbReference>